<comment type="caution">
    <text evidence="3">The sequence shown here is derived from an EMBL/GenBank/DDBJ whole genome shotgun (WGS) entry which is preliminary data.</text>
</comment>
<keyword evidence="1" id="KW-0732">Signal</keyword>
<gene>
    <name evidence="3" type="ORF">HHL10_16590</name>
</gene>
<feature type="domain" description="Ice-binding protein C-terminal" evidence="2">
    <location>
        <begin position="199"/>
        <end position="224"/>
    </location>
</feature>
<feature type="signal peptide" evidence="1">
    <location>
        <begin position="1"/>
        <end position="22"/>
    </location>
</feature>
<accession>A0A848FB98</accession>
<evidence type="ECO:0000259" key="2">
    <source>
        <dbReference type="Pfam" id="PF07589"/>
    </source>
</evidence>
<evidence type="ECO:0000313" key="4">
    <source>
        <dbReference type="Proteomes" id="UP000574067"/>
    </source>
</evidence>
<dbReference type="AlphaFoldDB" id="A0A848FB98"/>
<protein>
    <submittedName>
        <fullName evidence="3">PEP-CTERM sorting domain-containing protein</fullName>
    </submittedName>
</protein>
<dbReference type="InterPro" id="IPR013424">
    <property type="entry name" value="Ice-binding_C"/>
</dbReference>
<evidence type="ECO:0000313" key="3">
    <source>
        <dbReference type="EMBL" id="NML16602.1"/>
    </source>
</evidence>
<reference evidence="3 4" key="1">
    <citation type="submission" date="2020-04" db="EMBL/GenBank/DDBJ databases">
        <title>Azohydromonas sp. isolated from soil.</title>
        <authorList>
            <person name="Dahal R.H."/>
        </authorList>
    </citation>
    <scope>NUCLEOTIDE SEQUENCE [LARGE SCALE GENOMIC DNA]</scope>
    <source>
        <strain evidence="3 4">G-1-1-14</strain>
    </source>
</reference>
<keyword evidence="4" id="KW-1185">Reference proteome</keyword>
<evidence type="ECO:0000256" key="1">
    <source>
        <dbReference type="SAM" id="SignalP"/>
    </source>
</evidence>
<dbReference type="EMBL" id="JABBFW010000011">
    <property type="protein sequence ID" value="NML16602.1"/>
    <property type="molecule type" value="Genomic_DNA"/>
</dbReference>
<dbReference type="RefSeq" id="WP_169161509.1">
    <property type="nucleotide sequence ID" value="NZ_JABBFW010000011.1"/>
</dbReference>
<proteinExistence type="predicted"/>
<name>A0A848FB98_9BURK</name>
<organism evidence="3 4">
    <name type="scientific">Azohydromonas caseinilytica</name>
    <dbReference type="NCBI Taxonomy" id="2728836"/>
    <lineage>
        <taxon>Bacteria</taxon>
        <taxon>Pseudomonadati</taxon>
        <taxon>Pseudomonadota</taxon>
        <taxon>Betaproteobacteria</taxon>
        <taxon>Burkholderiales</taxon>
        <taxon>Sphaerotilaceae</taxon>
        <taxon>Azohydromonas</taxon>
    </lineage>
</organism>
<dbReference type="NCBIfam" id="TIGR02595">
    <property type="entry name" value="PEP_CTERM"/>
    <property type="match status" value="1"/>
</dbReference>
<dbReference type="Proteomes" id="UP000574067">
    <property type="component" value="Unassembled WGS sequence"/>
</dbReference>
<feature type="chain" id="PRO_5032824946" evidence="1">
    <location>
        <begin position="23"/>
        <end position="232"/>
    </location>
</feature>
<dbReference type="Pfam" id="PF07589">
    <property type="entry name" value="PEP-CTERM"/>
    <property type="match status" value="1"/>
</dbReference>
<sequence length="232" mass="24621">MKNLIKPLVLATALLGTHAAQAALYTSDFGTANATLSNCDDCGIDVGFPGAGQTIAGLAVSDIFVHSNGFASFFEFDQFSVLHTDLDSRNDPLSNVYINTTTAGQMIVTWQGMGHFSENYSVRSTFQLVLRSDQYALAPGEGQFGFFYGDISDPSVAEVGFLINDQFQTFVPANSLSNASPAWYRLNDEGQVIAGPVAPVPEPGSLALAGLGLGMSAWLGGRRRRPDAARAA</sequence>